<dbReference type="PROSITE" id="PS51720">
    <property type="entry name" value="G_AIG1"/>
    <property type="match status" value="1"/>
</dbReference>
<accession>A0A8B9JTL3</accession>
<keyword evidence="2" id="KW-0547">Nucleotide-binding</keyword>
<dbReference type="Gene3D" id="3.40.50.300">
    <property type="entry name" value="P-loop containing nucleotide triphosphate hydrolases"/>
    <property type="match status" value="1"/>
</dbReference>
<protein>
    <recommendedName>
        <fullName evidence="4">AIG1-type G domain-containing protein</fullName>
    </recommendedName>
</protein>
<evidence type="ECO:0000256" key="2">
    <source>
        <dbReference type="ARBA" id="ARBA00022741"/>
    </source>
</evidence>
<dbReference type="InterPro" id="IPR045058">
    <property type="entry name" value="GIMA/IAN/Toc"/>
</dbReference>
<dbReference type="Pfam" id="PF04548">
    <property type="entry name" value="AIG1"/>
    <property type="match status" value="1"/>
</dbReference>
<dbReference type="Proteomes" id="UP000694621">
    <property type="component" value="Unplaced"/>
</dbReference>
<organism evidence="5 6">
    <name type="scientific">Astyanax mexicanus</name>
    <name type="common">Blind cave fish</name>
    <name type="synonym">Astyanax fasciatus mexicanus</name>
    <dbReference type="NCBI Taxonomy" id="7994"/>
    <lineage>
        <taxon>Eukaryota</taxon>
        <taxon>Metazoa</taxon>
        <taxon>Chordata</taxon>
        <taxon>Craniata</taxon>
        <taxon>Vertebrata</taxon>
        <taxon>Euteleostomi</taxon>
        <taxon>Actinopterygii</taxon>
        <taxon>Neopterygii</taxon>
        <taxon>Teleostei</taxon>
        <taxon>Ostariophysi</taxon>
        <taxon>Characiformes</taxon>
        <taxon>Characoidei</taxon>
        <taxon>Acestrorhamphidae</taxon>
        <taxon>Acestrorhamphinae</taxon>
        <taxon>Astyanax</taxon>
    </lineage>
</organism>
<evidence type="ECO:0000256" key="3">
    <source>
        <dbReference type="ARBA" id="ARBA00023134"/>
    </source>
</evidence>
<reference evidence="5" key="1">
    <citation type="submission" date="2025-08" db="UniProtKB">
        <authorList>
            <consortium name="Ensembl"/>
        </authorList>
    </citation>
    <scope>IDENTIFICATION</scope>
</reference>
<dbReference type="Ensembl" id="ENSAMXT00005028368.1">
    <property type="protein sequence ID" value="ENSAMXP00005025746.1"/>
    <property type="gene ID" value="ENSAMXG00005013036.1"/>
</dbReference>
<proteinExistence type="inferred from homology"/>
<dbReference type="PANTHER" id="PTHR10903">
    <property type="entry name" value="GTPASE, IMAP FAMILY MEMBER-RELATED"/>
    <property type="match status" value="1"/>
</dbReference>
<dbReference type="GO" id="GO:0005525">
    <property type="term" value="F:GTP binding"/>
    <property type="evidence" value="ECO:0007669"/>
    <property type="project" value="UniProtKB-KW"/>
</dbReference>
<dbReference type="PANTHER" id="PTHR10903:SF188">
    <property type="entry name" value="GTPASE IMAP FAMILY MEMBER 2-LIKE-RELATED"/>
    <property type="match status" value="1"/>
</dbReference>
<comment type="similarity">
    <text evidence="1">Belongs to the TRAFAC class TrmE-Era-EngA-EngB-Septin-like GTPase superfamily. AIG1/Toc34/Toc159-like paraseptin GTPase family. IAN subfamily.</text>
</comment>
<dbReference type="InterPro" id="IPR027417">
    <property type="entry name" value="P-loop_NTPase"/>
</dbReference>
<dbReference type="FunFam" id="3.40.50.300:FF:000366">
    <property type="entry name" value="GTPase, IMAP family member 2"/>
    <property type="match status" value="1"/>
</dbReference>
<dbReference type="InterPro" id="IPR006703">
    <property type="entry name" value="G_AIG1"/>
</dbReference>
<dbReference type="SUPFAM" id="SSF52540">
    <property type="entry name" value="P-loop containing nucleoside triphosphate hydrolases"/>
    <property type="match status" value="1"/>
</dbReference>
<evidence type="ECO:0000313" key="6">
    <source>
        <dbReference type="Proteomes" id="UP000694621"/>
    </source>
</evidence>
<name>A0A8B9JTL3_ASTMX</name>
<dbReference type="AlphaFoldDB" id="A0A8B9JTL3"/>
<evidence type="ECO:0000313" key="5">
    <source>
        <dbReference type="Ensembl" id="ENSAMXP00005025746.1"/>
    </source>
</evidence>
<feature type="domain" description="AIG1-type G" evidence="4">
    <location>
        <begin position="11"/>
        <end position="211"/>
    </location>
</feature>
<evidence type="ECO:0000256" key="1">
    <source>
        <dbReference type="ARBA" id="ARBA00008535"/>
    </source>
</evidence>
<keyword evidence="3" id="KW-0342">GTP-binding</keyword>
<sequence length="228" mass="26214">MAERMGWTLEVSDVRIVLMGKPGSGKSATGNTILGREAFGNDFSNAHRNAIMCKKQDVEIGNKLVTVIDTKRKKQLHHLQFPSHYAFFLAQSQFEQCLQLCFPGPHVFLLVIPNFGGKYTTYYLKYLFGEEILRRSIVLITHGDKHGKVEETDFSPSLKQLVESCGGLYQIFNNKEQNDRSQVTELLKKIDILVKRNRKMCYTSEMYKEAQRKRKEEESNRSHSCSVL</sequence>
<evidence type="ECO:0000259" key="4">
    <source>
        <dbReference type="PROSITE" id="PS51720"/>
    </source>
</evidence>